<accession>A0A6A6J8K7</accession>
<reference evidence="3" key="1">
    <citation type="journal article" date="2020" name="Stud. Mycol.">
        <title>101 Dothideomycetes genomes: a test case for predicting lifestyles and emergence of pathogens.</title>
        <authorList>
            <person name="Haridas S."/>
            <person name="Albert R."/>
            <person name="Binder M."/>
            <person name="Bloem J."/>
            <person name="Labutti K."/>
            <person name="Salamov A."/>
            <person name="Andreopoulos B."/>
            <person name="Baker S."/>
            <person name="Barry K."/>
            <person name="Bills G."/>
            <person name="Bluhm B."/>
            <person name="Cannon C."/>
            <person name="Castanera R."/>
            <person name="Culley D."/>
            <person name="Daum C."/>
            <person name="Ezra D."/>
            <person name="Gonzalez J."/>
            <person name="Henrissat B."/>
            <person name="Kuo A."/>
            <person name="Liang C."/>
            <person name="Lipzen A."/>
            <person name="Lutzoni F."/>
            <person name="Magnuson J."/>
            <person name="Mondo S."/>
            <person name="Nolan M."/>
            <person name="Ohm R."/>
            <person name="Pangilinan J."/>
            <person name="Park H.-J."/>
            <person name="Ramirez L."/>
            <person name="Alfaro M."/>
            <person name="Sun H."/>
            <person name="Tritt A."/>
            <person name="Yoshinaga Y."/>
            <person name="Zwiers L.-H."/>
            <person name="Turgeon B."/>
            <person name="Goodwin S."/>
            <person name="Spatafora J."/>
            <person name="Crous P."/>
            <person name="Grigoriev I."/>
        </authorList>
    </citation>
    <scope>NUCLEOTIDE SEQUENCE</scope>
    <source>
        <strain evidence="3">CBS 379.55</strain>
    </source>
</reference>
<gene>
    <name evidence="3" type="ORF">EI97DRAFT_436973</name>
</gene>
<organism evidence="3 4">
    <name type="scientific">Westerdykella ornata</name>
    <dbReference type="NCBI Taxonomy" id="318751"/>
    <lineage>
        <taxon>Eukaryota</taxon>
        <taxon>Fungi</taxon>
        <taxon>Dikarya</taxon>
        <taxon>Ascomycota</taxon>
        <taxon>Pezizomycotina</taxon>
        <taxon>Dothideomycetes</taxon>
        <taxon>Pleosporomycetidae</taxon>
        <taxon>Pleosporales</taxon>
        <taxon>Sporormiaceae</taxon>
        <taxon>Westerdykella</taxon>
    </lineage>
</organism>
<evidence type="ECO:0000313" key="4">
    <source>
        <dbReference type="Proteomes" id="UP000800097"/>
    </source>
</evidence>
<proteinExistence type="predicted"/>
<evidence type="ECO:0000313" key="3">
    <source>
        <dbReference type="EMBL" id="KAF2272338.1"/>
    </source>
</evidence>
<dbReference type="Proteomes" id="UP000800097">
    <property type="component" value="Unassembled WGS sequence"/>
</dbReference>
<keyword evidence="4" id="KW-1185">Reference proteome</keyword>
<dbReference type="GeneID" id="54552414"/>
<keyword evidence="2" id="KW-0812">Transmembrane</keyword>
<dbReference type="EMBL" id="ML986522">
    <property type="protein sequence ID" value="KAF2272338.1"/>
    <property type="molecule type" value="Genomic_DNA"/>
</dbReference>
<keyword evidence="2" id="KW-1133">Transmembrane helix</keyword>
<name>A0A6A6J8K7_WESOR</name>
<evidence type="ECO:0000256" key="2">
    <source>
        <dbReference type="SAM" id="Phobius"/>
    </source>
</evidence>
<feature type="region of interest" description="Disordered" evidence="1">
    <location>
        <begin position="1"/>
        <end position="33"/>
    </location>
</feature>
<feature type="transmembrane region" description="Helical" evidence="2">
    <location>
        <begin position="152"/>
        <end position="173"/>
    </location>
</feature>
<keyword evidence="2" id="KW-0472">Membrane</keyword>
<sequence length="221" mass="23712">MSQHKPEPAYPKLLNLDTKRQTPSTGGLAPTPVITPTLTEHTTEIGAGANTPPYASTATSMTPCDRSCCYNVNPSYGHVTDMSPLSSPSSYAHAPEKPSDDQGSYEYPFGFSNGYHGASPLINNKNICEKDVSVGYSLTDCKWRLLDVLNALLYALLLLGVVLNVNVRVGWWVTGRDGNGGGEERSMLQGASGCDSDGCGGGRMGGVVLDTIRERREVRLR</sequence>
<feature type="region of interest" description="Disordered" evidence="1">
    <location>
        <begin position="84"/>
        <end position="103"/>
    </location>
</feature>
<evidence type="ECO:0000256" key="1">
    <source>
        <dbReference type="SAM" id="MobiDB-lite"/>
    </source>
</evidence>
<protein>
    <submittedName>
        <fullName evidence="3">Uncharacterized protein</fullName>
    </submittedName>
</protein>
<dbReference type="RefSeq" id="XP_033649877.1">
    <property type="nucleotide sequence ID" value="XM_033799239.1"/>
</dbReference>
<dbReference type="AlphaFoldDB" id="A0A6A6J8K7"/>